<reference evidence="3" key="1">
    <citation type="submission" date="2009-09" db="EMBL/GenBank/DDBJ databases">
        <authorList>
            <person name="Guo H."/>
            <person name="Fu J."/>
            <person name="Chang M."/>
            <person name="Nie P."/>
            <person name="Zhu B."/>
        </authorList>
    </citation>
    <scope>NUCLEOTIDE SEQUENCE</scope>
</reference>
<dbReference type="GO" id="GO:0030246">
    <property type="term" value="F:carbohydrate binding"/>
    <property type="evidence" value="ECO:0007669"/>
    <property type="project" value="UniProtKB-KW"/>
</dbReference>
<evidence type="ECO:0000256" key="1">
    <source>
        <dbReference type="SAM" id="SignalP"/>
    </source>
</evidence>
<accession>F6JS42</accession>
<keyword evidence="3" id="KW-0430">Lectin</keyword>
<dbReference type="InterPro" id="IPR016186">
    <property type="entry name" value="C-type_lectin-like/link_sf"/>
</dbReference>
<evidence type="ECO:0000259" key="2">
    <source>
        <dbReference type="PROSITE" id="PS50041"/>
    </source>
</evidence>
<dbReference type="InterPro" id="IPR001304">
    <property type="entry name" value="C-type_lectin-like"/>
</dbReference>
<proteinExistence type="evidence at transcript level"/>
<feature type="signal peptide" evidence="1">
    <location>
        <begin position="1"/>
        <end position="18"/>
    </location>
</feature>
<dbReference type="Pfam" id="PF00059">
    <property type="entry name" value="Lectin_C"/>
    <property type="match status" value="1"/>
</dbReference>
<protein>
    <submittedName>
        <fullName evidence="3">C-type lectin receptor protein</fullName>
    </submittedName>
</protein>
<dbReference type="InterPro" id="IPR016187">
    <property type="entry name" value="CTDL_fold"/>
</dbReference>
<dbReference type="OrthoDB" id="6353463at2759"/>
<dbReference type="EMBL" id="GQ913426">
    <property type="protein sequence ID" value="ADH53777.1"/>
    <property type="molecule type" value="mRNA"/>
</dbReference>
<evidence type="ECO:0000313" key="3">
    <source>
        <dbReference type="EMBL" id="ADH53777.1"/>
    </source>
</evidence>
<dbReference type="PROSITE" id="PS50041">
    <property type="entry name" value="C_TYPE_LECTIN_2"/>
    <property type="match status" value="1"/>
</dbReference>
<organism evidence="3">
    <name type="scientific">Eriocheir sinensis</name>
    <name type="common">Chinese mitten crab</name>
    <dbReference type="NCBI Taxonomy" id="95602"/>
    <lineage>
        <taxon>Eukaryota</taxon>
        <taxon>Metazoa</taxon>
        <taxon>Ecdysozoa</taxon>
        <taxon>Arthropoda</taxon>
        <taxon>Crustacea</taxon>
        <taxon>Multicrustacea</taxon>
        <taxon>Malacostraca</taxon>
        <taxon>Eumalacostraca</taxon>
        <taxon>Eucarida</taxon>
        <taxon>Decapoda</taxon>
        <taxon>Pleocyemata</taxon>
        <taxon>Brachyura</taxon>
        <taxon>Eubrachyura</taxon>
        <taxon>Grapsoidea</taxon>
        <taxon>Varunidae</taxon>
        <taxon>Eriocheir</taxon>
    </lineage>
</organism>
<name>F6JS42_ERISI</name>
<keyword evidence="3" id="KW-0675">Receptor</keyword>
<feature type="chain" id="PRO_5003342613" evidence="1">
    <location>
        <begin position="19"/>
        <end position="167"/>
    </location>
</feature>
<dbReference type="AlphaFoldDB" id="F6JS42"/>
<dbReference type="CDD" id="cd00037">
    <property type="entry name" value="CLECT"/>
    <property type="match status" value="1"/>
</dbReference>
<dbReference type="SMART" id="SM00034">
    <property type="entry name" value="CLECT"/>
    <property type="match status" value="1"/>
</dbReference>
<dbReference type="SUPFAM" id="SSF56436">
    <property type="entry name" value="C-type lectin-like"/>
    <property type="match status" value="1"/>
</dbReference>
<feature type="domain" description="C-type lectin" evidence="2">
    <location>
        <begin position="27"/>
        <end position="129"/>
    </location>
</feature>
<dbReference type="Gene3D" id="3.10.100.10">
    <property type="entry name" value="Mannose-Binding Protein A, subunit A"/>
    <property type="match status" value="1"/>
</dbReference>
<sequence>MSLLHQLIFVSLAAFAAAQCPGDFFVSNGNCFSVIDMPGVNMTWDECRLACKAKDGGELNSDLATFDTAEELEAFSITWLDESQNYNPDPNMWIGVEKIDGNWETIEGNPVSFQNPMWQEGHPHEMGERVFLQDITLANGINSFGRLCFHCSMGIYEHHSRCLCRAK</sequence>
<reference evidence="3" key="2">
    <citation type="journal article" date="2011" name="Fish Shellfish Immunol.">
        <title>Characterization of two C-type lectin-like domain (CTLD)-containing proteins from the cDNA library of Chinese mitten crab Eriocheir sinensis.</title>
        <authorList>
            <person name="Guo H.Z."/>
            <person name="Zou P.F."/>
            <person name="Fu J.P."/>
            <person name="Guo Z."/>
            <person name="Zhu B.K."/>
            <person name="Nie P."/>
            <person name="Chang M.X."/>
        </authorList>
    </citation>
    <scope>NUCLEOTIDE SEQUENCE</scope>
</reference>
<keyword evidence="1" id="KW-0732">Signal</keyword>